<keyword evidence="3" id="KW-1185">Reference proteome</keyword>
<protein>
    <submittedName>
        <fullName evidence="2">Uncharacterized protein</fullName>
    </submittedName>
</protein>
<feature type="compositionally biased region" description="Low complexity" evidence="1">
    <location>
        <begin position="60"/>
        <end position="77"/>
    </location>
</feature>
<dbReference type="Proteomes" id="UP001163046">
    <property type="component" value="Unassembled WGS sequence"/>
</dbReference>
<organism evidence="2 3">
    <name type="scientific">Desmophyllum pertusum</name>
    <dbReference type="NCBI Taxonomy" id="174260"/>
    <lineage>
        <taxon>Eukaryota</taxon>
        <taxon>Metazoa</taxon>
        <taxon>Cnidaria</taxon>
        <taxon>Anthozoa</taxon>
        <taxon>Hexacorallia</taxon>
        <taxon>Scleractinia</taxon>
        <taxon>Caryophylliina</taxon>
        <taxon>Caryophylliidae</taxon>
        <taxon>Desmophyllum</taxon>
    </lineage>
</organism>
<evidence type="ECO:0000313" key="3">
    <source>
        <dbReference type="Proteomes" id="UP001163046"/>
    </source>
</evidence>
<reference evidence="2" key="1">
    <citation type="submission" date="2023-01" db="EMBL/GenBank/DDBJ databases">
        <title>Genome assembly of the deep-sea coral Lophelia pertusa.</title>
        <authorList>
            <person name="Herrera S."/>
            <person name="Cordes E."/>
        </authorList>
    </citation>
    <scope>NUCLEOTIDE SEQUENCE</scope>
    <source>
        <strain evidence="2">USNM1676648</strain>
        <tissue evidence="2">Polyp</tissue>
    </source>
</reference>
<dbReference type="EMBL" id="MU826875">
    <property type="protein sequence ID" value="KAJ7370032.1"/>
    <property type="molecule type" value="Genomic_DNA"/>
</dbReference>
<accession>A0A9X0CNA3</accession>
<sequence>MIHQEKNVPLSEEQSTEWGSGGSGVSLKEVPSEESEWDPEISPNKVSKSEEPNVMSYLDTESSSVEPSVMSPPTSTVGTLRRVKSRAHFNLKCSHQLSQSQHIQSLPMKCQGPRIQI</sequence>
<feature type="region of interest" description="Disordered" evidence="1">
    <location>
        <begin position="1"/>
        <end position="79"/>
    </location>
</feature>
<name>A0A9X0CNA3_9CNID</name>
<dbReference type="AlphaFoldDB" id="A0A9X0CNA3"/>
<gene>
    <name evidence="2" type="ORF">OS493_034765</name>
</gene>
<evidence type="ECO:0000256" key="1">
    <source>
        <dbReference type="SAM" id="MobiDB-lite"/>
    </source>
</evidence>
<proteinExistence type="predicted"/>
<comment type="caution">
    <text evidence="2">The sequence shown here is derived from an EMBL/GenBank/DDBJ whole genome shotgun (WGS) entry which is preliminary data.</text>
</comment>
<evidence type="ECO:0000313" key="2">
    <source>
        <dbReference type="EMBL" id="KAJ7370032.1"/>
    </source>
</evidence>